<name>A0A5D4MD33_9BACI</name>
<proteinExistence type="predicted"/>
<dbReference type="EMBL" id="VTEG01000006">
    <property type="protein sequence ID" value="TYR99243.1"/>
    <property type="molecule type" value="Genomic_DNA"/>
</dbReference>
<protein>
    <submittedName>
        <fullName evidence="2">IDEAL domain-containing protein</fullName>
    </submittedName>
</protein>
<feature type="domain" description="IDEAL" evidence="1">
    <location>
        <begin position="62"/>
        <end position="97"/>
    </location>
</feature>
<dbReference type="Proteomes" id="UP000325182">
    <property type="component" value="Unassembled WGS sequence"/>
</dbReference>
<dbReference type="RefSeq" id="WP_113927858.1">
    <property type="nucleotide sequence ID" value="NZ_VTEG01000006.1"/>
</dbReference>
<accession>A0A5D4MD33</accession>
<evidence type="ECO:0000313" key="2">
    <source>
        <dbReference type="EMBL" id="TYR99243.1"/>
    </source>
</evidence>
<dbReference type="SMART" id="SM00914">
    <property type="entry name" value="IDEAL"/>
    <property type="match status" value="1"/>
</dbReference>
<evidence type="ECO:0000259" key="1">
    <source>
        <dbReference type="SMART" id="SM00914"/>
    </source>
</evidence>
<organism evidence="2 3">
    <name type="scientific">Rossellomorea vietnamensis</name>
    <dbReference type="NCBI Taxonomy" id="218284"/>
    <lineage>
        <taxon>Bacteria</taxon>
        <taxon>Bacillati</taxon>
        <taxon>Bacillota</taxon>
        <taxon>Bacilli</taxon>
        <taxon>Bacillales</taxon>
        <taxon>Bacillaceae</taxon>
        <taxon>Rossellomorea</taxon>
    </lineage>
</organism>
<sequence length="126" mass="13792">MNTKNFIVGDWVKAKSFEGEIVIGYIESVNDASKSVKIKAVQAEQDGVAGSSIETKIHSVSALPESLRKTKADIIDLIDLALLTHDKEWFEQLSADLHGFESGAVSEEDIGKQLSAHSRLNFPHVN</sequence>
<evidence type="ECO:0000313" key="3">
    <source>
        <dbReference type="Proteomes" id="UP000325182"/>
    </source>
</evidence>
<dbReference type="AlphaFoldDB" id="A0A5D4MD33"/>
<reference evidence="2 3" key="1">
    <citation type="submission" date="2019-08" db="EMBL/GenBank/DDBJ databases">
        <title>Bacillus genomes from the desert of Cuatro Cienegas, Coahuila.</title>
        <authorList>
            <person name="Olmedo-Alvarez G."/>
        </authorList>
    </citation>
    <scope>NUCLEOTIDE SEQUENCE [LARGE SCALE GENOMIC DNA]</scope>
    <source>
        <strain evidence="2 3">CH128b_4D</strain>
    </source>
</reference>
<comment type="caution">
    <text evidence="2">The sequence shown here is derived from an EMBL/GenBank/DDBJ whole genome shotgun (WGS) entry which is preliminary data.</text>
</comment>
<dbReference type="InterPro" id="IPR014957">
    <property type="entry name" value="IDEAL_dom"/>
</dbReference>
<gene>
    <name evidence="2" type="ORF">FZC84_10820</name>
</gene>
<dbReference type="Pfam" id="PF08858">
    <property type="entry name" value="IDEAL"/>
    <property type="match status" value="1"/>
</dbReference>